<accession>A5FDN3</accession>
<dbReference type="Proteomes" id="UP000006694">
    <property type="component" value="Chromosome"/>
</dbReference>
<gene>
    <name evidence="1" type="ordered locus">Fjoh_3668</name>
</gene>
<reference evidence="1 2" key="1">
    <citation type="journal article" date="2009" name="Appl. Environ. Microbiol.">
        <title>Novel features of the polysaccharide-digesting gliding bacterium Flavobacterium johnsoniae as revealed by genome sequence analysis.</title>
        <authorList>
            <person name="McBride M.J."/>
            <person name="Xie G."/>
            <person name="Martens E.C."/>
            <person name="Lapidus A."/>
            <person name="Henrissat B."/>
            <person name="Rhodes R.G."/>
            <person name="Goltsman E."/>
            <person name="Wang W."/>
            <person name="Xu J."/>
            <person name="Hunnicutt D.W."/>
            <person name="Staroscik A.M."/>
            <person name="Hoover T.R."/>
            <person name="Cheng Y.Q."/>
            <person name="Stein J.L."/>
        </authorList>
    </citation>
    <scope>NUCLEOTIDE SEQUENCE [LARGE SCALE GENOMIC DNA]</scope>
    <source>
        <strain evidence="2">ATCC 17061 / DSM 2064 / JCM 8514 / BCRC 14874 / CCUG 350202 / NBRC 14942 / NCIMB 11054 / UW101</strain>
    </source>
</reference>
<dbReference type="STRING" id="376686.Fjoh_3668"/>
<dbReference type="Gene3D" id="1.10.260.40">
    <property type="entry name" value="lambda repressor-like DNA-binding domains"/>
    <property type="match status" value="1"/>
</dbReference>
<dbReference type="eggNOG" id="COG3093">
    <property type="taxonomic scope" value="Bacteria"/>
</dbReference>
<organism evidence="1 2">
    <name type="scientific">Flavobacterium johnsoniae (strain ATCC 17061 / DSM 2064 / JCM 8514 / BCRC 14874 / CCUG 350202 / NBRC 14942 / NCIMB 11054 / UW101)</name>
    <name type="common">Cytophaga johnsonae</name>
    <dbReference type="NCBI Taxonomy" id="376686"/>
    <lineage>
        <taxon>Bacteria</taxon>
        <taxon>Pseudomonadati</taxon>
        <taxon>Bacteroidota</taxon>
        <taxon>Flavobacteriia</taxon>
        <taxon>Flavobacteriales</taxon>
        <taxon>Flavobacteriaceae</taxon>
        <taxon>Flavobacterium</taxon>
    </lineage>
</organism>
<dbReference type="SUPFAM" id="SSF47413">
    <property type="entry name" value="lambda repressor-like DNA-binding domains"/>
    <property type="match status" value="1"/>
</dbReference>
<name>A5FDN3_FLAJ1</name>
<dbReference type="KEGG" id="fjo:Fjoh_3668"/>
<protein>
    <submittedName>
        <fullName evidence="1">Uncharacterized protein</fullName>
    </submittedName>
</protein>
<evidence type="ECO:0000313" key="1">
    <source>
        <dbReference type="EMBL" id="ABQ06682.1"/>
    </source>
</evidence>
<proteinExistence type="predicted"/>
<evidence type="ECO:0000313" key="2">
    <source>
        <dbReference type="Proteomes" id="UP000006694"/>
    </source>
</evidence>
<dbReference type="InterPro" id="IPR010982">
    <property type="entry name" value="Lambda_DNA-bd_dom_sf"/>
</dbReference>
<dbReference type="GO" id="GO:0003677">
    <property type="term" value="F:DNA binding"/>
    <property type="evidence" value="ECO:0007669"/>
    <property type="project" value="InterPro"/>
</dbReference>
<dbReference type="HOGENOM" id="CLU_130922_0_0_10"/>
<dbReference type="EMBL" id="CP000685">
    <property type="protein sequence ID" value="ABQ06682.1"/>
    <property type="molecule type" value="Genomic_DNA"/>
</dbReference>
<dbReference type="AlphaFoldDB" id="A5FDN3"/>
<keyword evidence="2" id="KW-1185">Reference proteome</keyword>
<sequence length="158" mass="18768">MDMKNKEIQISDIWNDKKKADLKEIIKSHSSTQSKEQILKNQLLSIQFKLEDYIQSENETQILKILDFVKMYLKALNLSKKTLAAHFEMRDSNLHKYLSGERKLNAQLALKLSTFSHTKPDQWFRVELKNEMIQLKKEESANIEVYKKYDYRNLLEAV</sequence>